<dbReference type="InterPro" id="IPR056884">
    <property type="entry name" value="NPHP3-like_N"/>
</dbReference>
<dbReference type="InterPro" id="IPR036322">
    <property type="entry name" value="WD40_repeat_dom_sf"/>
</dbReference>
<dbReference type="SMART" id="SM00320">
    <property type="entry name" value="WD40"/>
    <property type="match status" value="7"/>
</dbReference>
<dbReference type="InterPro" id="IPR027417">
    <property type="entry name" value="P-loop_NTPase"/>
</dbReference>
<name>A0A166G419_9AGAM</name>
<dbReference type="Gene3D" id="3.40.50.300">
    <property type="entry name" value="P-loop containing nucleotide triphosphate hydrolases"/>
    <property type="match status" value="1"/>
</dbReference>
<protein>
    <submittedName>
        <fullName evidence="5">WD40 repeat-like protein</fullName>
    </submittedName>
</protein>
<feature type="repeat" description="WD" evidence="3">
    <location>
        <begin position="853"/>
        <end position="894"/>
    </location>
</feature>
<dbReference type="InterPro" id="IPR003593">
    <property type="entry name" value="AAA+_ATPase"/>
</dbReference>
<dbReference type="GO" id="GO:1990234">
    <property type="term" value="C:transferase complex"/>
    <property type="evidence" value="ECO:0007669"/>
    <property type="project" value="UniProtKB-ARBA"/>
</dbReference>
<feature type="repeat" description="WD" evidence="3">
    <location>
        <begin position="810"/>
        <end position="851"/>
    </location>
</feature>
<dbReference type="SUPFAM" id="SSF50978">
    <property type="entry name" value="WD40 repeat-like"/>
    <property type="match status" value="1"/>
</dbReference>
<dbReference type="Proteomes" id="UP000076532">
    <property type="component" value="Unassembled WGS sequence"/>
</dbReference>
<dbReference type="SUPFAM" id="SSF52540">
    <property type="entry name" value="P-loop containing nucleoside triphosphate hydrolases"/>
    <property type="match status" value="1"/>
</dbReference>
<evidence type="ECO:0000259" key="4">
    <source>
        <dbReference type="SMART" id="SM00382"/>
    </source>
</evidence>
<dbReference type="GO" id="GO:0005634">
    <property type="term" value="C:nucleus"/>
    <property type="evidence" value="ECO:0007669"/>
    <property type="project" value="TreeGrafter"/>
</dbReference>
<dbReference type="PANTHER" id="PTHR22847">
    <property type="entry name" value="WD40 REPEAT PROTEIN"/>
    <property type="match status" value="1"/>
</dbReference>
<dbReference type="AlphaFoldDB" id="A0A166G419"/>
<feature type="repeat" description="WD" evidence="3">
    <location>
        <begin position="1025"/>
        <end position="1066"/>
    </location>
</feature>
<reference evidence="5 6" key="1">
    <citation type="journal article" date="2016" name="Mol. Biol. Evol.">
        <title>Comparative Genomics of Early-Diverging Mushroom-Forming Fungi Provides Insights into the Origins of Lignocellulose Decay Capabilities.</title>
        <authorList>
            <person name="Nagy L.G."/>
            <person name="Riley R."/>
            <person name="Tritt A."/>
            <person name="Adam C."/>
            <person name="Daum C."/>
            <person name="Floudas D."/>
            <person name="Sun H."/>
            <person name="Yadav J.S."/>
            <person name="Pangilinan J."/>
            <person name="Larsson K.H."/>
            <person name="Matsuura K."/>
            <person name="Barry K."/>
            <person name="Labutti K."/>
            <person name="Kuo R."/>
            <person name="Ohm R.A."/>
            <person name="Bhattacharya S.S."/>
            <person name="Shirouzu T."/>
            <person name="Yoshinaga Y."/>
            <person name="Martin F.M."/>
            <person name="Grigoriev I.V."/>
            <person name="Hibbett D.S."/>
        </authorList>
    </citation>
    <scope>NUCLEOTIDE SEQUENCE [LARGE SCALE GENOMIC DNA]</scope>
    <source>
        <strain evidence="5 6">CBS 109695</strain>
    </source>
</reference>
<gene>
    <name evidence="5" type="ORF">FIBSPDRAFT_746942</name>
</gene>
<keyword evidence="1 3" id="KW-0853">WD repeat</keyword>
<keyword evidence="2" id="KW-0677">Repeat</keyword>
<accession>A0A166G419</accession>
<proteinExistence type="predicted"/>
<dbReference type="Gene3D" id="2.130.10.10">
    <property type="entry name" value="YVTN repeat-like/Quinoprotein amine dehydrogenase"/>
    <property type="match status" value="3"/>
</dbReference>
<dbReference type="PANTHER" id="PTHR22847:SF637">
    <property type="entry name" value="WD REPEAT DOMAIN 5B"/>
    <property type="match status" value="1"/>
</dbReference>
<feature type="domain" description="AAA+ ATPase" evidence="4">
    <location>
        <begin position="232"/>
        <end position="399"/>
    </location>
</feature>
<dbReference type="EMBL" id="KV417582">
    <property type="protein sequence ID" value="KZP17448.1"/>
    <property type="molecule type" value="Genomic_DNA"/>
</dbReference>
<dbReference type="PROSITE" id="PS50082">
    <property type="entry name" value="WD_REPEATS_2"/>
    <property type="match status" value="7"/>
</dbReference>
<dbReference type="PROSITE" id="PS00678">
    <property type="entry name" value="WD_REPEATS_1"/>
    <property type="match status" value="6"/>
</dbReference>
<evidence type="ECO:0000313" key="6">
    <source>
        <dbReference type="Proteomes" id="UP000076532"/>
    </source>
</evidence>
<dbReference type="PRINTS" id="PR00320">
    <property type="entry name" value="GPROTEINBRPT"/>
</dbReference>
<dbReference type="Pfam" id="PF24883">
    <property type="entry name" value="NPHP3_N"/>
    <property type="match status" value="1"/>
</dbReference>
<dbReference type="STRING" id="436010.A0A166G419"/>
<dbReference type="SMART" id="SM00382">
    <property type="entry name" value="AAA"/>
    <property type="match status" value="1"/>
</dbReference>
<organism evidence="5 6">
    <name type="scientific">Athelia psychrophila</name>
    <dbReference type="NCBI Taxonomy" id="1759441"/>
    <lineage>
        <taxon>Eukaryota</taxon>
        <taxon>Fungi</taxon>
        <taxon>Dikarya</taxon>
        <taxon>Basidiomycota</taxon>
        <taxon>Agaricomycotina</taxon>
        <taxon>Agaricomycetes</taxon>
        <taxon>Agaricomycetidae</taxon>
        <taxon>Atheliales</taxon>
        <taxon>Atheliaceae</taxon>
        <taxon>Athelia</taxon>
    </lineage>
</organism>
<dbReference type="InterPro" id="IPR020472">
    <property type="entry name" value="WD40_PAC1"/>
</dbReference>
<dbReference type="Pfam" id="PF00400">
    <property type="entry name" value="WD40"/>
    <property type="match status" value="7"/>
</dbReference>
<feature type="repeat" description="WD" evidence="3">
    <location>
        <begin position="939"/>
        <end position="980"/>
    </location>
</feature>
<dbReference type="OrthoDB" id="3027122at2759"/>
<dbReference type="InterPro" id="IPR001680">
    <property type="entry name" value="WD40_rpt"/>
</dbReference>
<feature type="repeat" description="WD" evidence="3">
    <location>
        <begin position="766"/>
        <end position="807"/>
    </location>
</feature>
<keyword evidence="6" id="KW-1185">Reference proteome</keyword>
<sequence>MTTPSTVGKLERVDSVTGQAVAAAESFGGIWESVLEKLTIFTEITDVLSGFHPYAQTACSVLSAVPKALIAQKNRDDSVYCLMKAIDDMYSFVEYAQPLEEIKSHRKMLEGMSRLTMESSYLIRDYTIDKNFWKRFAKLTLSDVDAKIQQFNVQFEQAKTDFARHMDVTIYRCLKDVESHITQHIVLDGMLYAAGAGYDPDKSCIPGTRLAILTDLHDWINKPDVAADGSDTPRILVLAGVAGCGKSAIAHTIAQDYEDLKRLGSCFCFSQADRQARGPGNILSTIAKDIADLDPQWKLSLYNAVKNNESLRKSTSLARQMNHLILEPAKDAPITGPTVIVIDALDESGDTPDRLSLLQVLSKSASELPGNFRILITTRPEDDIIRAFKDRSYIKLRYADAMDEAAIADDIAELIKRKLVDITHILEGRWPNGLWIILLVKASGHLFQWAATACRAILDGPHGYDPTERLNKFVQDASGLDNLYIEILRHAFDQNDEEVIARFKRVLGSILTAKEPLCTPAHSALQHVIEGKDDVQNIVGHLGSLLHGATQLTTPVCALHASFFDFLKDKQRSKAFFVDPTQLEHRFVLACLRVMKDELRFNICHLSTSHVHNADVPDMQDLVGRFISPHLLYACRFLGTHLEATPYYETRVSDELRVFLHENFLFWLEVLSLTKEMNAATRTLASIDTWSQKYPSDLTAFVRDAIRFVNVFMPPISQSAPHIYLSALPFAPSESLVSQTYLLRYPFTMRLKGGKLNRWPAELKTFEGHRSGVYSIAYSPDGTRIVLGSVDSTVCVWDAETGTVIVGPLRVGHGGVVNCVAYSPDGKHIISASEDGTIQVWDAETGEMLGSPFEGHNEPIYSITYSPDGKHIVWGSGDKIIRAWDKEIGEAVGSPFQGHTDCVLSVACSPDGKCIASGSGDCTIRMWDAKTGQAVGSPFEGHSDSVWSVAYSPDGKRLASGSDDHTVRVWDAETGKTVGSPLEGHSRGVRSVVYSPDGGHIVSGSRDMVIRMWDAETGVAFRAPFTVHLDMVTSVAFAPDGKHIVSGSLDNTIRVWEVNSVKCTSERYTLCSCSDICTLLNCLQRHRV</sequence>
<dbReference type="CDD" id="cd00200">
    <property type="entry name" value="WD40"/>
    <property type="match status" value="1"/>
</dbReference>
<feature type="repeat" description="WD" evidence="3">
    <location>
        <begin position="982"/>
        <end position="1023"/>
    </location>
</feature>
<dbReference type="PROSITE" id="PS50294">
    <property type="entry name" value="WD_REPEATS_REGION"/>
    <property type="match status" value="7"/>
</dbReference>
<evidence type="ECO:0000256" key="3">
    <source>
        <dbReference type="PROSITE-ProRule" id="PRU00221"/>
    </source>
</evidence>
<dbReference type="InterPro" id="IPR019775">
    <property type="entry name" value="WD40_repeat_CS"/>
</dbReference>
<evidence type="ECO:0000256" key="1">
    <source>
        <dbReference type="ARBA" id="ARBA00022574"/>
    </source>
</evidence>
<evidence type="ECO:0000256" key="2">
    <source>
        <dbReference type="ARBA" id="ARBA00022737"/>
    </source>
</evidence>
<dbReference type="InterPro" id="IPR015943">
    <property type="entry name" value="WD40/YVTN_repeat-like_dom_sf"/>
</dbReference>
<evidence type="ECO:0000313" key="5">
    <source>
        <dbReference type="EMBL" id="KZP17448.1"/>
    </source>
</evidence>
<feature type="repeat" description="WD" evidence="3">
    <location>
        <begin position="896"/>
        <end position="937"/>
    </location>
</feature>